<evidence type="ECO:0000313" key="2">
    <source>
        <dbReference type="EMBL" id="MEM5550107.1"/>
    </source>
</evidence>
<feature type="transmembrane region" description="Helical" evidence="1">
    <location>
        <begin position="36"/>
        <end position="61"/>
    </location>
</feature>
<sequence length="63" mass="7294">MANKDDEEKELELLKNKTKNPKATPFLSKKEVALRYFIRGFAFTLGTKLPIMLTSVITQYIQM</sequence>
<keyword evidence="3" id="KW-1185">Reference proteome</keyword>
<keyword evidence="1" id="KW-0472">Membrane</keyword>
<dbReference type="EMBL" id="JBBMQU010000006">
    <property type="protein sequence ID" value="MEM5550107.1"/>
    <property type="molecule type" value="Genomic_DNA"/>
</dbReference>
<organism evidence="2 3">
    <name type="scientific">Pseudoalteromonas neustonica</name>
    <dbReference type="NCBI Taxonomy" id="1840331"/>
    <lineage>
        <taxon>Bacteria</taxon>
        <taxon>Pseudomonadati</taxon>
        <taxon>Pseudomonadota</taxon>
        <taxon>Gammaproteobacteria</taxon>
        <taxon>Alteromonadales</taxon>
        <taxon>Pseudoalteromonadaceae</taxon>
        <taxon>Pseudoalteromonas</taxon>
    </lineage>
</organism>
<keyword evidence="1" id="KW-1133">Transmembrane helix</keyword>
<evidence type="ECO:0000313" key="3">
    <source>
        <dbReference type="Proteomes" id="UP001388366"/>
    </source>
</evidence>
<accession>A0ABU9TZZ3</accession>
<comment type="caution">
    <text evidence="2">The sequence shown here is derived from an EMBL/GenBank/DDBJ whole genome shotgun (WGS) entry which is preliminary data.</text>
</comment>
<keyword evidence="1" id="KW-0812">Transmembrane</keyword>
<gene>
    <name evidence="2" type="ORF">WNY63_05110</name>
</gene>
<name>A0ABU9TZZ3_9GAMM</name>
<dbReference type="Proteomes" id="UP001388366">
    <property type="component" value="Unassembled WGS sequence"/>
</dbReference>
<evidence type="ECO:0000256" key="1">
    <source>
        <dbReference type="SAM" id="Phobius"/>
    </source>
</evidence>
<dbReference type="RefSeq" id="WP_342883426.1">
    <property type="nucleotide sequence ID" value="NZ_JBBMQU010000006.1"/>
</dbReference>
<reference evidence="2 3" key="1">
    <citation type="submission" date="2024-03" db="EMBL/GenBank/DDBJ databases">
        <title>Community enrichment and isolation of bacterial strains for fucoidan degradation.</title>
        <authorList>
            <person name="Sichert A."/>
        </authorList>
    </citation>
    <scope>NUCLEOTIDE SEQUENCE [LARGE SCALE GENOMIC DNA]</scope>
    <source>
        <strain evidence="2 3">AS81</strain>
    </source>
</reference>
<protein>
    <submittedName>
        <fullName evidence="2">Uncharacterized protein</fullName>
    </submittedName>
</protein>
<proteinExistence type="predicted"/>